<keyword evidence="1" id="KW-0732">Signal</keyword>
<reference evidence="2 3" key="1">
    <citation type="submission" date="2019-07" db="EMBL/GenBank/DDBJ databases">
        <title>Genomic analysis of Lentibacillus sp. NKC851-2.</title>
        <authorList>
            <person name="Oh Y.J."/>
        </authorList>
    </citation>
    <scope>NUCLEOTIDE SEQUENCE [LARGE SCALE GENOMIC DNA]</scope>
    <source>
        <strain evidence="2 3">NKC851-2</strain>
    </source>
</reference>
<dbReference type="RefSeq" id="WP_142791022.1">
    <property type="nucleotide sequence ID" value="NZ_VJMZ01000001.1"/>
</dbReference>
<protein>
    <submittedName>
        <fullName evidence="2">Uncharacterized protein</fullName>
    </submittedName>
</protein>
<organism evidence="2 3">
    <name type="scientific">Lentibacillus cibarius</name>
    <dbReference type="NCBI Taxonomy" id="2583219"/>
    <lineage>
        <taxon>Bacteria</taxon>
        <taxon>Bacillati</taxon>
        <taxon>Bacillota</taxon>
        <taxon>Bacilli</taxon>
        <taxon>Bacillales</taxon>
        <taxon>Bacillaceae</taxon>
        <taxon>Lentibacillus</taxon>
    </lineage>
</organism>
<dbReference type="AlphaFoldDB" id="A0A549YJD0"/>
<gene>
    <name evidence="2" type="ORF">FH966_09995</name>
</gene>
<evidence type="ECO:0000256" key="1">
    <source>
        <dbReference type="SAM" id="SignalP"/>
    </source>
</evidence>
<evidence type="ECO:0000313" key="2">
    <source>
        <dbReference type="EMBL" id="TRM11990.1"/>
    </source>
</evidence>
<name>A0A549YJD0_9BACI</name>
<dbReference type="Proteomes" id="UP000319280">
    <property type="component" value="Unassembled WGS sequence"/>
</dbReference>
<sequence>MFQKYTIFVIFVLLLIISACSSQSDDEKVSFQDQVNEALGTKVFIPKMNDYPITLAKIRHSPTDDKNSNRSIL</sequence>
<dbReference type="PROSITE" id="PS51257">
    <property type="entry name" value="PROKAR_LIPOPROTEIN"/>
    <property type="match status" value="1"/>
</dbReference>
<feature type="signal peptide" evidence="1">
    <location>
        <begin position="1"/>
        <end position="24"/>
    </location>
</feature>
<proteinExistence type="predicted"/>
<comment type="caution">
    <text evidence="2">The sequence shown here is derived from an EMBL/GenBank/DDBJ whole genome shotgun (WGS) entry which is preliminary data.</text>
</comment>
<keyword evidence="3" id="KW-1185">Reference proteome</keyword>
<evidence type="ECO:0000313" key="3">
    <source>
        <dbReference type="Proteomes" id="UP000319280"/>
    </source>
</evidence>
<dbReference type="EMBL" id="VJMZ01000001">
    <property type="protein sequence ID" value="TRM11990.1"/>
    <property type="molecule type" value="Genomic_DNA"/>
</dbReference>
<feature type="chain" id="PRO_5022160067" evidence="1">
    <location>
        <begin position="25"/>
        <end position="73"/>
    </location>
</feature>
<accession>A0A549YJD0</accession>